<dbReference type="EMBL" id="FOQY01000003">
    <property type="protein sequence ID" value="SFI51713.1"/>
    <property type="molecule type" value="Genomic_DNA"/>
</dbReference>
<gene>
    <name evidence="3" type="ORF">SAMN05216275_103424</name>
</gene>
<dbReference type="InterPro" id="IPR011050">
    <property type="entry name" value="Pectin_lyase_fold/virulence"/>
</dbReference>
<dbReference type="InterPro" id="IPR012334">
    <property type="entry name" value="Pectin_lyas_fold"/>
</dbReference>
<evidence type="ECO:0000313" key="4">
    <source>
        <dbReference type="Proteomes" id="UP000199111"/>
    </source>
</evidence>
<dbReference type="Proteomes" id="UP000199111">
    <property type="component" value="Unassembled WGS sequence"/>
</dbReference>
<reference evidence="4" key="1">
    <citation type="submission" date="2016-10" db="EMBL/GenBank/DDBJ databases">
        <authorList>
            <person name="Varghese N."/>
            <person name="Submissions S."/>
        </authorList>
    </citation>
    <scope>NUCLEOTIDE SEQUENCE [LARGE SCALE GENOMIC DNA]</scope>
    <source>
        <strain evidence="4">CGMCC 4.2126</strain>
    </source>
</reference>
<feature type="chain" id="PRO_5011652909" evidence="2">
    <location>
        <begin position="29"/>
        <end position="194"/>
    </location>
</feature>
<dbReference type="SUPFAM" id="SSF51126">
    <property type="entry name" value="Pectin lyase-like"/>
    <property type="match status" value="1"/>
</dbReference>
<dbReference type="AlphaFoldDB" id="A0A1I3IV25"/>
<organism evidence="3 4">
    <name type="scientific">Streptosporangium canum</name>
    <dbReference type="NCBI Taxonomy" id="324952"/>
    <lineage>
        <taxon>Bacteria</taxon>
        <taxon>Bacillati</taxon>
        <taxon>Actinomycetota</taxon>
        <taxon>Actinomycetes</taxon>
        <taxon>Streptosporangiales</taxon>
        <taxon>Streptosporangiaceae</taxon>
        <taxon>Streptosporangium</taxon>
    </lineage>
</organism>
<dbReference type="RefSeq" id="WP_143120829.1">
    <property type="nucleotide sequence ID" value="NZ_FOQY01000003.1"/>
</dbReference>
<keyword evidence="4" id="KW-1185">Reference proteome</keyword>
<protein>
    <submittedName>
        <fullName evidence="3">Uncharacterized protein</fullName>
    </submittedName>
</protein>
<evidence type="ECO:0000313" key="3">
    <source>
        <dbReference type="EMBL" id="SFI51713.1"/>
    </source>
</evidence>
<feature type="compositionally biased region" description="Low complexity" evidence="1">
    <location>
        <begin position="55"/>
        <end position="72"/>
    </location>
</feature>
<keyword evidence="2" id="KW-0732">Signal</keyword>
<feature type="signal peptide" evidence="2">
    <location>
        <begin position="1"/>
        <end position="28"/>
    </location>
</feature>
<proteinExistence type="predicted"/>
<evidence type="ECO:0000256" key="1">
    <source>
        <dbReference type="SAM" id="MobiDB-lite"/>
    </source>
</evidence>
<dbReference type="GeneID" id="96303937"/>
<feature type="compositionally biased region" description="Low complexity" evidence="1">
    <location>
        <begin position="138"/>
        <end position="159"/>
    </location>
</feature>
<feature type="region of interest" description="Disordered" evidence="1">
    <location>
        <begin position="50"/>
        <end position="72"/>
    </location>
</feature>
<name>A0A1I3IV25_9ACTN</name>
<sequence>MKRTVTERAVALTAALSLAVLAAPPASAAPATSTARAVSAHGLDLGRQTLPAGDGWAAEGPGTTGGASAPAANTHTVSTRAGLAAALAAPSPKIIYVRGTIAPDRTCADYAAGGYTLAGYLWNSLSGGTCCASAAGSPRSTWSPPITRPTTPTSARTRAGPPPCTPGSTRRSRSACRCRGTREPVTRASPAFRT</sequence>
<accession>A0A1I3IV25</accession>
<feature type="region of interest" description="Disordered" evidence="1">
    <location>
        <begin position="138"/>
        <end position="194"/>
    </location>
</feature>
<dbReference type="Gene3D" id="2.160.20.10">
    <property type="entry name" value="Single-stranded right-handed beta-helix, Pectin lyase-like"/>
    <property type="match status" value="1"/>
</dbReference>
<evidence type="ECO:0000256" key="2">
    <source>
        <dbReference type="SAM" id="SignalP"/>
    </source>
</evidence>